<protein>
    <submittedName>
        <fullName evidence="1">Uncharacterized protein</fullName>
    </submittedName>
</protein>
<organism evidence="1 2">
    <name type="scientific">Allochromatium humboldtianum</name>
    <dbReference type="NCBI Taxonomy" id="504901"/>
    <lineage>
        <taxon>Bacteria</taxon>
        <taxon>Pseudomonadati</taxon>
        <taxon>Pseudomonadota</taxon>
        <taxon>Gammaproteobacteria</taxon>
        <taxon>Chromatiales</taxon>
        <taxon>Chromatiaceae</taxon>
        <taxon>Allochromatium</taxon>
    </lineage>
</organism>
<reference evidence="1 2" key="1">
    <citation type="submission" date="2020-06" db="EMBL/GenBank/DDBJ databases">
        <title>Whole-genome sequence of Allochromatium humboldtianum DSM 21881, type strain.</title>
        <authorList>
            <person name="Kyndt J.A."/>
            <person name="Meyer T.E."/>
        </authorList>
    </citation>
    <scope>NUCLEOTIDE SEQUENCE [LARGE SCALE GENOMIC DNA]</scope>
    <source>
        <strain evidence="1 2">DSM 21881</strain>
    </source>
</reference>
<accession>A0A850R9T9</accession>
<keyword evidence="2" id="KW-1185">Reference proteome</keyword>
<dbReference type="RefSeq" id="WP_176974761.1">
    <property type="nucleotide sequence ID" value="NZ_JABZEO010000001.1"/>
</dbReference>
<sequence length="48" mass="5471">MTMLKNPGLDPRCDDLGELAARHVRRVFELTHSAQPYDDDPHAPAIYH</sequence>
<dbReference type="Proteomes" id="UP000592294">
    <property type="component" value="Unassembled WGS sequence"/>
</dbReference>
<dbReference type="EMBL" id="JABZEO010000001">
    <property type="protein sequence ID" value="NVZ07967.1"/>
    <property type="molecule type" value="Genomic_DNA"/>
</dbReference>
<dbReference type="AlphaFoldDB" id="A0A850R9T9"/>
<gene>
    <name evidence="1" type="ORF">HW932_01670</name>
</gene>
<comment type="caution">
    <text evidence="1">The sequence shown here is derived from an EMBL/GenBank/DDBJ whole genome shotgun (WGS) entry which is preliminary data.</text>
</comment>
<proteinExistence type="predicted"/>
<evidence type="ECO:0000313" key="2">
    <source>
        <dbReference type="Proteomes" id="UP000592294"/>
    </source>
</evidence>
<evidence type="ECO:0000313" key="1">
    <source>
        <dbReference type="EMBL" id="NVZ07967.1"/>
    </source>
</evidence>
<name>A0A850R9T9_9GAMM</name>